<keyword evidence="2 13" id="KW-0963">Cytoplasm</keyword>
<dbReference type="GO" id="GO:0005737">
    <property type="term" value="C:cytoplasm"/>
    <property type="evidence" value="ECO:0007669"/>
    <property type="project" value="UniProtKB-SubCell"/>
</dbReference>
<feature type="domain" description="Aminoacyl-transfer RNA synthetases class-II family profile" evidence="14">
    <location>
        <begin position="215"/>
        <end position="483"/>
    </location>
</feature>
<dbReference type="Gene3D" id="3.30.980.10">
    <property type="entry name" value="Threonyl-trna Synthetase, Chain A, domain 2"/>
    <property type="match status" value="1"/>
</dbReference>
<keyword evidence="10 13" id="KW-0648">Protein biosynthesis</keyword>
<keyword evidence="4 13" id="KW-0436">Ligase</keyword>
<dbReference type="InterPro" id="IPR018163">
    <property type="entry name" value="Thr/Ala-tRNA-synth_IIc_edit"/>
</dbReference>
<evidence type="ECO:0000256" key="3">
    <source>
        <dbReference type="ARBA" id="ARBA00022555"/>
    </source>
</evidence>
<dbReference type="SUPFAM" id="SSF55681">
    <property type="entry name" value="Class II aaRS and biotin synthetases"/>
    <property type="match status" value="1"/>
</dbReference>
<dbReference type="InterPro" id="IPR036621">
    <property type="entry name" value="Anticodon-bd_dom_sf"/>
</dbReference>
<dbReference type="GO" id="GO:0005524">
    <property type="term" value="F:ATP binding"/>
    <property type="evidence" value="ECO:0007669"/>
    <property type="project" value="UniProtKB-UniRule"/>
</dbReference>
<comment type="subunit">
    <text evidence="13">Homodimer.</text>
</comment>
<dbReference type="AlphaFoldDB" id="A0A420ZD20"/>
<protein>
    <recommendedName>
        <fullName evidence="13">Threonine--tRNA ligase</fullName>
        <ecNumber evidence="13">6.1.1.3</ecNumber>
    </recommendedName>
    <alternativeName>
        <fullName evidence="13">Threonyl-tRNA synthetase</fullName>
        <shortName evidence="13">ThrRS</shortName>
    </alternativeName>
</protein>
<keyword evidence="3 13" id="KW-0820">tRNA-binding</keyword>
<dbReference type="InterPro" id="IPR006195">
    <property type="entry name" value="aa-tRNA-synth_II"/>
</dbReference>
<dbReference type="FunFam" id="3.30.980.10:FF:000005">
    <property type="entry name" value="Threonyl-tRNA synthetase, mitochondrial"/>
    <property type="match status" value="1"/>
</dbReference>
<keyword evidence="5 13" id="KW-0479">Metal-binding</keyword>
<name>A0A420ZD20_UNCK3</name>
<dbReference type="InterPro" id="IPR012947">
    <property type="entry name" value="tRNA_SAD"/>
</dbReference>
<dbReference type="GO" id="GO:0006435">
    <property type="term" value="P:threonyl-tRNA aminoacylation"/>
    <property type="evidence" value="ECO:0007669"/>
    <property type="project" value="UniProtKB-UniRule"/>
</dbReference>
<gene>
    <name evidence="13" type="primary">thrS</name>
    <name evidence="15" type="ORF">DRH29_01570</name>
</gene>
<evidence type="ECO:0000256" key="1">
    <source>
        <dbReference type="ARBA" id="ARBA00008226"/>
    </source>
</evidence>
<dbReference type="Gene3D" id="3.30.930.10">
    <property type="entry name" value="Bira Bifunctional Protein, Domain 2"/>
    <property type="match status" value="1"/>
</dbReference>
<dbReference type="PANTHER" id="PTHR11451">
    <property type="entry name" value="THREONINE-TRNA LIGASE"/>
    <property type="match status" value="1"/>
</dbReference>
<evidence type="ECO:0000256" key="11">
    <source>
        <dbReference type="ARBA" id="ARBA00023146"/>
    </source>
</evidence>
<keyword evidence="6 13" id="KW-0547">Nucleotide-binding</keyword>
<keyword evidence="8 13" id="KW-0067">ATP-binding</keyword>
<comment type="similarity">
    <text evidence="1 13">Belongs to the class-II aminoacyl-tRNA synthetase family.</text>
</comment>
<dbReference type="InterPro" id="IPR047246">
    <property type="entry name" value="ThrRS_anticodon"/>
</dbReference>
<dbReference type="FunFam" id="3.30.930.10:FF:000002">
    <property type="entry name" value="Threonine--tRNA ligase"/>
    <property type="match status" value="1"/>
</dbReference>
<dbReference type="NCBIfam" id="TIGR00418">
    <property type="entry name" value="thrS"/>
    <property type="match status" value="1"/>
</dbReference>
<feature type="binding site" evidence="13">
    <location>
        <position position="460"/>
    </location>
    <ligand>
        <name>Zn(2+)</name>
        <dbReference type="ChEBI" id="CHEBI:29105"/>
        <note>catalytic</note>
    </ligand>
</feature>
<dbReference type="InterPro" id="IPR045864">
    <property type="entry name" value="aa-tRNA-synth_II/BPL/LPL"/>
</dbReference>
<evidence type="ECO:0000256" key="9">
    <source>
        <dbReference type="ARBA" id="ARBA00022884"/>
    </source>
</evidence>
<dbReference type="InterPro" id="IPR002314">
    <property type="entry name" value="aa-tRNA-synt_IIb"/>
</dbReference>
<evidence type="ECO:0000256" key="5">
    <source>
        <dbReference type="ARBA" id="ARBA00022723"/>
    </source>
</evidence>
<dbReference type="SUPFAM" id="SSF52954">
    <property type="entry name" value="Class II aaRS ABD-related"/>
    <property type="match status" value="1"/>
</dbReference>
<dbReference type="EC" id="6.1.1.3" evidence="13"/>
<feature type="binding site" evidence="13">
    <location>
        <position position="334"/>
    </location>
    <ligand>
        <name>Zn(2+)</name>
        <dbReference type="ChEBI" id="CHEBI:29105"/>
        <note>catalytic</note>
    </ligand>
</feature>
<evidence type="ECO:0000256" key="2">
    <source>
        <dbReference type="ARBA" id="ARBA00022490"/>
    </source>
</evidence>
<keyword evidence="9 13" id="KW-0694">RNA-binding</keyword>
<dbReference type="PRINTS" id="PR01047">
    <property type="entry name" value="TRNASYNTHTHR"/>
</dbReference>
<dbReference type="FunFam" id="3.40.50.800:FF:000001">
    <property type="entry name" value="Threonine--tRNA ligase"/>
    <property type="match status" value="1"/>
</dbReference>
<dbReference type="InterPro" id="IPR033728">
    <property type="entry name" value="ThrRS_core"/>
</dbReference>
<dbReference type="EMBL" id="QMNG01000003">
    <property type="protein sequence ID" value="RLC37538.1"/>
    <property type="molecule type" value="Genomic_DNA"/>
</dbReference>
<dbReference type="InterPro" id="IPR002320">
    <property type="entry name" value="Thr-tRNA-ligase_IIa"/>
</dbReference>
<evidence type="ECO:0000256" key="6">
    <source>
        <dbReference type="ARBA" id="ARBA00022741"/>
    </source>
</evidence>
<dbReference type="PANTHER" id="PTHR11451:SF44">
    <property type="entry name" value="THREONINE--TRNA LIGASE, CHLOROPLASTIC_MITOCHONDRIAL 2"/>
    <property type="match status" value="1"/>
</dbReference>
<comment type="caution">
    <text evidence="15">The sequence shown here is derived from an EMBL/GenBank/DDBJ whole genome shotgun (WGS) entry which is preliminary data.</text>
</comment>
<dbReference type="InterPro" id="IPR004154">
    <property type="entry name" value="Anticodon-bd"/>
</dbReference>
<dbReference type="HAMAP" id="MF_00184">
    <property type="entry name" value="Thr_tRNA_synth"/>
    <property type="match status" value="1"/>
</dbReference>
<dbReference type="Proteomes" id="UP000281261">
    <property type="component" value="Unassembled WGS sequence"/>
</dbReference>
<accession>A0A420ZD20</accession>
<dbReference type="SUPFAM" id="SSF55186">
    <property type="entry name" value="ThrRS/AlaRS common domain"/>
    <property type="match status" value="1"/>
</dbReference>
<evidence type="ECO:0000259" key="14">
    <source>
        <dbReference type="PROSITE" id="PS50862"/>
    </source>
</evidence>
<reference evidence="15 16" key="1">
    <citation type="submission" date="2018-06" db="EMBL/GenBank/DDBJ databases">
        <title>Extensive metabolic versatility and redundancy in microbially diverse, dynamic hydrothermal sediments.</title>
        <authorList>
            <person name="Dombrowski N."/>
            <person name="Teske A."/>
            <person name="Baker B.J."/>
        </authorList>
    </citation>
    <scope>NUCLEOTIDE SEQUENCE [LARGE SCALE GENOMIC DNA]</scope>
    <source>
        <strain evidence="15">B79_G16</strain>
    </source>
</reference>
<dbReference type="PROSITE" id="PS50862">
    <property type="entry name" value="AA_TRNA_LIGASE_II"/>
    <property type="match status" value="1"/>
</dbReference>
<evidence type="ECO:0000313" key="16">
    <source>
        <dbReference type="Proteomes" id="UP000281261"/>
    </source>
</evidence>
<dbReference type="Gene3D" id="3.40.50.800">
    <property type="entry name" value="Anticodon-binding domain"/>
    <property type="match status" value="1"/>
</dbReference>
<dbReference type="GO" id="GO:0046872">
    <property type="term" value="F:metal ion binding"/>
    <property type="evidence" value="ECO:0007669"/>
    <property type="project" value="UniProtKB-KW"/>
</dbReference>
<dbReference type="GO" id="GO:0000049">
    <property type="term" value="F:tRNA binding"/>
    <property type="evidence" value="ECO:0007669"/>
    <property type="project" value="UniProtKB-KW"/>
</dbReference>
<organism evidence="15 16">
    <name type="scientific">candidate division Kazan bacterium</name>
    <dbReference type="NCBI Taxonomy" id="2202143"/>
    <lineage>
        <taxon>Bacteria</taxon>
        <taxon>Bacteria division Kazan-3B-28</taxon>
    </lineage>
</organism>
<keyword evidence="7 13" id="KW-0862">Zinc</keyword>
<comment type="cofactor">
    <cofactor evidence="13">
        <name>Zn(2+)</name>
        <dbReference type="ChEBI" id="CHEBI:29105"/>
    </cofactor>
    <text evidence="13">Binds 1 zinc ion per subunit.</text>
</comment>
<evidence type="ECO:0000256" key="8">
    <source>
        <dbReference type="ARBA" id="ARBA00022840"/>
    </source>
</evidence>
<feature type="region of interest" description="Catalytic" evidence="13">
    <location>
        <begin position="192"/>
        <end position="483"/>
    </location>
</feature>
<dbReference type="Pfam" id="PF07973">
    <property type="entry name" value="tRNA_SAD"/>
    <property type="match status" value="1"/>
</dbReference>
<evidence type="ECO:0000256" key="13">
    <source>
        <dbReference type="HAMAP-Rule" id="MF_00184"/>
    </source>
</evidence>
<dbReference type="Gene3D" id="3.30.54.20">
    <property type="match status" value="1"/>
</dbReference>
<evidence type="ECO:0000313" key="15">
    <source>
        <dbReference type="EMBL" id="RLC37538.1"/>
    </source>
</evidence>
<dbReference type="CDD" id="cd00771">
    <property type="entry name" value="ThrRS_core"/>
    <property type="match status" value="1"/>
</dbReference>
<evidence type="ECO:0000256" key="7">
    <source>
        <dbReference type="ARBA" id="ARBA00022833"/>
    </source>
</evidence>
<evidence type="ECO:0000256" key="10">
    <source>
        <dbReference type="ARBA" id="ARBA00022917"/>
    </source>
</evidence>
<dbReference type="CDD" id="cd00860">
    <property type="entry name" value="ThrRS_anticodon"/>
    <property type="match status" value="1"/>
</dbReference>
<comment type="catalytic activity">
    <reaction evidence="12 13">
        <text>tRNA(Thr) + L-threonine + ATP = L-threonyl-tRNA(Thr) + AMP + diphosphate + H(+)</text>
        <dbReference type="Rhea" id="RHEA:24624"/>
        <dbReference type="Rhea" id="RHEA-COMP:9670"/>
        <dbReference type="Rhea" id="RHEA-COMP:9704"/>
        <dbReference type="ChEBI" id="CHEBI:15378"/>
        <dbReference type="ChEBI" id="CHEBI:30616"/>
        <dbReference type="ChEBI" id="CHEBI:33019"/>
        <dbReference type="ChEBI" id="CHEBI:57926"/>
        <dbReference type="ChEBI" id="CHEBI:78442"/>
        <dbReference type="ChEBI" id="CHEBI:78534"/>
        <dbReference type="ChEBI" id="CHEBI:456215"/>
        <dbReference type="EC" id="6.1.1.3"/>
    </reaction>
</comment>
<keyword evidence="11 13" id="KW-0030">Aminoacyl-tRNA synthetase</keyword>
<dbReference type="SMART" id="SM00863">
    <property type="entry name" value="tRNA_SAD"/>
    <property type="match status" value="1"/>
</dbReference>
<evidence type="ECO:0000256" key="4">
    <source>
        <dbReference type="ARBA" id="ARBA00022598"/>
    </source>
</evidence>
<evidence type="ECO:0000256" key="12">
    <source>
        <dbReference type="ARBA" id="ARBA00049515"/>
    </source>
</evidence>
<dbReference type="Pfam" id="PF00587">
    <property type="entry name" value="tRNA-synt_2b"/>
    <property type="match status" value="1"/>
</dbReference>
<feature type="binding site" evidence="13">
    <location>
        <position position="283"/>
    </location>
    <ligand>
        <name>Zn(2+)</name>
        <dbReference type="ChEBI" id="CHEBI:29105"/>
        <note>catalytic</note>
    </ligand>
</feature>
<dbReference type="Pfam" id="PF03129">
    <property type="entry name" value="HGTP_anticodon"/>
    <property type="match status" value="1"/>
</dbReference>
<proteinExistence type="inferred from homology"/>
<comment type="subcellular location">
    <subcellularLocation>
        <location evidence="13">Cytoplasm</location>
    </subcellularLocation>
</comment>
<sequence>MAKQTRKRKVDKKTDLGKIRHSASHILAEAVLNLYPNTKLGFGPATETGFYYDFDFKSPITDSDLEKIESEMLKLINEGRTFKKSEMTIAKALAWAKRNKQPYKIELIEGLKRDGHKQVTFYKSGSFVDLCEGPHVKSAKDIGAIKLLSLAGAYWRGDERNPQLTRIYGTAFAAKKDLDEYIKLREEAKKHDHRLIGEKLELFSFHPEGPGFPFWHPKGQRLFLTVLEYMREVLHKNGYGEIATPPILNVDLWHKSGHWDNYQNNMYFTEIDKQSYAIKPMNCPGGMLIFNHKLHSYRDLPIRTAEFGLVHRHELSGVLHGLFRVRSFTQDDAHIFCLPEQIKDEIKALIRMLQNVYKDFGFEDYRIELSTRPLKSIGSDAMWEKSEQIMREVAKEEKINIEVNEGEGAFYGPKFDFHVNDCLGRSWQLGTIQLDFSMPERLGAKYTDKDGTRKIPIVIHRAILGSIERFLGILIEHYGGILPLWLAPVQVKILPISNKHSKYVTKIAQELKTVNIRFETDDRNESLGKKIRDAELMKIPYMLIIGDKEAKVKSVAVRHIKQGDLKTMKINSLIRKLGEEIDSKK</sequence>
<dbReference type="GO" id="GO:0004829">
    <property type="term" value="F:threonine-tRNA ligase activity"/>
    <property type="evidence" value="ECO:0007669"/>
    <property type="project" value="UniProtKB-UniRule"/>
</dbReference>